<organism evidence="1 2">
    <name type="scientific">Ficus carica</name>
    <name type="common">Common fig</name>
    <dbReference type="NCBI Taxonomy" id="3494"/>
    <lineage>
        <taxon>Eukaryota</taxon>
        <taxon>Viridiplantae</taxon>
        <taxon>Streptophyta</taxon>
        <taxon>Embryophyta</taxon>
        <taxon>Tracheophyta</taxon>
        <taxon>Spermatophyta</taxon>
        <taxon>Magnoliopsida</taxon>
        <taxon>eudicotyledons</taxon>
        <taxon>Gunneridae</taxon>
        <taxon>Pentapetalae</taxon>
        <taxon>rosids</taxon>
        <taxon>fabids</taxon>
        <taxon>Rosales</taxon>
        <taxon>Moraceae</taxon>
        <taxon>Ficeae</taxon>
        <taxon>Ficus</taxon>
    </lineage>
</organism>
<dbReference type="EMBL" id="BTGU01000070">
    <property type="protein sequence ID" value="GMN57432.1"/>
    <property type="molecule type" value="Genomic_DNA"/>
</dbReference>
<accession>A0AA88DLD5</accession>
<keyword evidence="2" id="KW-1185">Reference proteome</keyword>
<evidence type="ECO:0000313" key="2">
    <source>
        <dbReference type="Proteomes" id="UP001187192"/>
    </source>
</evidence>
<proteinExistence type="predicted"/>
<name>A0AA88DLD5_FICCA</name>
<dbReference type="Proteomes" id="UP001187192">
    <property type="component" value="Unassembled WGS sequence"/>
</dbReference>
<sequence length="355" mass="40006">MDLKLKGFHSYLKGLEEQNYLQGLAPWRYVLDFGALSAVLRKWRIDQAIQSPAGEAASQTLVPNAWRHIVGGSYHLVENMHLIITTEADTSLGRDLVVYYVGVGMPLLERDKLKEPVLNELYTSRVKRALNFENRSYITQENIQKFLLDDFPTMPSPFFPGKVARAKGIADTEDDWFVPPSTKKLCSVAEKGLPLQYEDHALIFKRAKQLLSSDDMKKIEELGSHKALQKGISYSAKGLAMMLTIFSHLETKFRNKQVPKLGETIALEKAHIAYLDQLEATYGLSKELETINNQLADTEKSLKVREGEIHAKDKGLRAKDKQIQALKGGCYRCCQKASSLCPDTDWSFLEPGSEP</sequence>
<protein>
    <submittedName>
        <fullName evidence="1">Uncharacterized protein</fullName>
    </submittedName>
</protein>
<dbReference type="AlphaFoldDB" id="A0AA88DLD5"/>
<comment type="caution">
    <text evidence="1">The sequence shown here is derived from an EMBL/GenBank/DDBJ whole genome shotgun (WGS) entry which is preliminary data.</text>
</comment>
<evidence type="ECO:0000313" key="1">
    <source>
        <dbReference type="EMBL" id="GMN57432.1"/>
    </source>
</evidence>
<reference evidence="1" key="1">
    <citation type="submission" date="2023-07" db="EMBL/GenBank/DDBJ databases">
        <title>draft genome sequence of fig (Ficus carica).</title>
        <authorList>
            <person name="Takahashi T."/>
            <person name="Nishimura K."/>
        </authorList>
    </citation>
    <scope>NUCLEOTIDE SEQUENCE</scope>
</reference>
<gene>
    <name evidence="1" type="ORF">TIFTF001_026547</name>
</gene>